<evidence type="ECO:0000256" key="5">
    <source>
        <dbReference type="ARBA" id="ARBA00022692"/>
    </source>
</evidence>
<evidence type="ECO:0000313" key="10">
    <source>
        <dbReference type="EMBL" id="RZU31053.1"/>
    </source>
</evidence>
<dbReference type="OrthoDB" id="9775735at2"/>
<dbReference type="AlphaFoldDB" id="A0A4Q7Y4Q0"/>
<gene>
    <name evidence="10" type="ORF">BKA19_0697</name>
</gene>
<dbReference type="Proteomes" id="UP000292507">
    <property type="component" value="Unassembled WGS sequence"/>
</dbReference>
<accession>A0A4Q7Y4Q0</accession>
<feature type="transmembrane region" description="Helical" evidence="9">
    <location>
        <begin position="161"/>
        <end position="179"/>
    </location>
</feature>
<feature type="transmembrane region" description="Helical" evidence="9">
    <location>
        <begin position="486"/>
        <end position="507"/>
    </location>
</feature>
<dbReference type="PANTHER" id="PTHR30047">
    <property type="entry name" value="HIGH-AFFINITY CHOLINE TRANSPORT PROTEIN-RELATED"/>
    <property type="match status" value="1"/>
</dbReference>
<dbReference type="PROSITE" id="PS01303">
    <property type="entry name" value="BCCT"/>
    <property type="match status" value="1"/>
</dbReference>
<dbReference type="GO" id="GO:0005886">
    <property type="term" value="C:plasma membrane"/>
    <property type="evidence" value="ECO:0007669"/>
    <property type="project" value="UniProtKB-SubCell"/>
</dbReference>
<evidence type="ECO:0000256" key="1">
    <source>
        <dbReference type="ARBA" id="ARBA00004651"/>
    </source>
</evidence>
<evidence type="ECO:0000256" key="9">
    <source>
        <dbReference type="SAM" id="Phobius"/>
    </source>
</evidence>
<feature type="transmembrane region" description="Helical" evidence="9">
    <location>
        <begin position="361"/>
        <end position="379"/>
    </location>
</feature>
<evidence type="ECO:0000256" key="7">
    <source>
        <dbReference type="ARBA" id="ARBA00023136"/>
    </source>
</evidence>
<feature type="region of interest" description="Disordered" evidence="8">
    <location>
        <begin position="1"/>
        <end position="22"/>
    </location>
</feature>
<reference evidence="10 11" key="1">
    <citation type="submission" date="2019-02" db="EMBL/GenBank/DDBJ databases">
        <title>Sequencing the genomes of 1000 actinobacteria strains.</title>
        <authorList>
            <person name="Klenk H.-P."/>
        </authorList>
    </citation>
    <scope>NUCLEOTIDE SEQUENCE [LARGE SCALE GENOMIC DNA]</scope>
    <source>
        <strain evidence="10 11">DSM 44509</strain>
    </source>
</reference>
<protein>
    <submittedName>
        <fullName evidence="10">Choline/carnitine/betaine transport</fullName>
    </submittedName>
</protein>
<keyword evidence="4" id="KW-1003">Cell membrane</keyword>
<evidence type="ECO:0000256" key="2">
    <source>
        <dbReference type="ARBA" id="ARBA00005658"/>
    </source>
</evidence>
<feature type="transmembrane region" description="Helical" evidence="9">
    <location>
        <begin position="419"/>
        <end position="447"/>
    </location>
</feature>
<keyword evidence="5 9" id="KW-0812">Transmembrane</keyword>
<feature type="transmembrane region" description="Helical" evidence="9">
    <location>
        <begin position="66"/>
        <end position="86"/>
    </location>
</feature>
<feature type="transmembrane region" description="Helical" evidence="9">
    <location>
        <begin position="332"/>
        <end position="349"/>
    </location>
</feature>
<feature type="region of interest" description="Disordered" evidence="8">
    <location>
        <begin position="535"/>
        <end position="560"/>
    </location>
</feature>
<evidence type="ECO:0000313" key="11">
    <source>
        <dbReference type="Proteomes" id="UP000292507"/>
    </source>
</evidence>
<dbReference type="NCBIfam" id="TIGR00842">
    <property type="entry name" value="bcct"/>
    <property type="match status" value="1"/>
</dbReference>
<proteinExistence type="inferred from homology"/>
<keyword evidence="7 9" id="KW-0472">Membrane</keyword>
<evidence type="ECO:0000256" key="6">
    <source>
        <dbReference type="ARBA" id="ARBA00022989"/>
    </source>
</evidence>
<feature type="transmembrane region" description="Helical" evidence="9">
    <location>
        <begin position="243"/>
        <end position="265"/>
    </location>
</feature>
<organism evidence="10 11">
    <name type="scientific">Blastococcus saxobsidens</name>
    <dbReference type="NCBI Taxonomy" id="138336"/>
    <lineage>
        <taxon>Bacteria</taxon>
        <taxon>Bacillati</taxon>
        <taxon>Actinomycetota</taxon>
        <taxon>Actinomycetes</taxon>
        <taxon>Geodermatophilales</taxon>
        <taxon>Geodermatophilaceae</taxon>
        <taxon>Blastococcus</taxon>
    </lineage>
</organism>
<dbReference type="Pfam" id="PF02028">
    <property type="entry name" value="BCCT"/>
    <property type="match status" value="1"/>
</dbReference>
<keyword evidence="11" id="KW-1185">Reference proteome</keyword>
<feature type="transmembrane region" description="Helical" evidence="9">
    <location>
        <begin position="277"/>
        <end position="297"/>
    </location>
</feature>
<feature type="compositionally biased region" description="Basic and acidic residues" evidence="8">
    <location>
        <begin position="1"/>
        <end position="12"/>
    </location>
</feature>
<feature type="transmembrane region" description="Helical" evidence="9">
    <location>
        <begin position="28"/>
        <end position="46"/>
    </location>
</feature>
<evidence type="ECO:0000256" key="4">
    <source>
        <dbReference type="ARBA" id="ARBA00022475"/>
    </source>
</evidence>
<comment type="subcellular location">
    <subcellularLocation>
        <location evidence="1">Cell membrane</location>
        <topology evidence="1">Multi-pass membrane protein</topology>
    </subcellularLocation>
</comment>
<dbReference type="EMBL" id="SHKV01000001">
    <property type="protein sequence ID" value="RZU31053.1"/>
    <property type="molecule type" value="Genomic_DNA"/>
</dbReference>
<dbReference type="InterPro" id="IPR018093">
    <property type="entry name" value="BCCT_CS"/>
</dbReference>
<name>A0A4Q7Y4Q0_9ACTN</name>
<comment type="similarity">
    <text evidence="2">Belongs to the BCCT transporter (TC 2.A.15) family.</text>
</comment>
<feature type="transmembrane region" description="Helical" evidence="9">
    <location>
        <begin position="107"/>
        <end position="126"/>
    </location>
</feature>
<dbReference type="GO" id="GO:0022857">
    <property type="term" value="F:transmembrane transporter activity"/>
    <property type="evidence" value="ECO:0007669"/>
    <property type="project" value="InterPro"/>
</dbReference>
<comment type="caution">
    <text evidence="10">The sequence shown here is derived from an EMBL/GenBank/DDBJ whole genome shotgun (WGS) entry which is preliminary data.</text>
</comment>
<evidence type="ECO:0000256" key="8">
    <source>
        <dbReference type="SAM" id="MobiDB-lite"/>
    </source>
</evidence>
<feature type="compositionally biased region" description="Polar residues" evidence="8">
    <location>
        <begin position="545"/>
        <end position="560"/>
    </location>
</feature>
<feature type="transmembrane region" description="Helical" evidence="9">
    <location>
        <begin position="459"/>
        <end position="480"/>
    </location>
</feature>
<sequence>MTHATQHHDRGPTDGPPATEAPRTDRTVFGVSLALILVFVLWGVVAGDHLGETVGTAFSAVIDNTGWIFVLASTAFVLLAGVLAVSRYGRIRLGKDDERPEFSTGSWLSMLFAAGMGIGLVFWGVAEPLYHLTDAPLGLQEGGTPEAARLGLQYSVFHWGLHPWAMYAVIGMALAYGVFRKGRPSLVSSAVVPLVGEHRTGIRRAVDILAIFATVFGAATSLGLGAMQINSGLATSFGVPENVGVALAVIGGLTLLYVLSAVSGVHRGIRLVSNTNVVLAALLAAFVFVLGPTTHIFNTITDVTGDYLAGLPSMSFVSGAWGGQEWLSGWTLFYWAWWISWTPFVGTFIARISRGRTIRQFVTFVMIVPTLVSIVWFAVLGGTATHFELTGQAELSQSLADSGASGALFALLAEFPLPVVTAVLVMALITLFFVSSADSASLVLGMLSQRGTTSPSRAVVILWGVAIAGVAAALTLAGGLSAMQSATILVATVFVLVLIAISVNLVLELRREPYASTLDPQIRRAVLAHSAEMARKGTAVPGPQASATDSSTAPEPAGQQ</sequence>
<keyword evidence="6 9" id="KW-1133">Transmembrane helix</keyword>
<dbReference type="InterPro" id="IPR000060">
    <property type="entry name" value="BCCT_transptr"/>
</dbReference>
<evidence type="ECO:0000256" key="3">
    <source>
        <dbReference type="ARBA" id="ARBA00022448"/>
    </source>
</evidence>
<keyword evidence="3" id="KW-0813">Transport</keyword>
<feature type="transmembrane region" description="Helical" evidence="9">
    <location>
        <begin position="208"/>
        <end position="231"/>
    </location>
</feature>
<dbReference type="PANTHER" id="PTHR30047:SF7">
    <property type="entry name" value="HIGH-AFFINITY CHOLINE TRANSPORT PROTEIN"/>
    <property type="match status" value="1"/>
</dbReference>